<keyword evidence="5" id="KW-1185">Reference proteome</keyword>
<accession>A0A5C6ZYC6</accession>
<dbReference type="PRINTS" id="PR00502">
    <property type="entry name" value="NUDIXFAMILY"/>
</dbReference>
<keyword evidence="1 2" id="KW-0378">Hydrolase</keyword>
<evidence type="ECO:0000259" key="3">
    <source>
        <dbReference type="PROSITE" id="PS51462"/>
    </source>
</evidence>
<proteinExistence type="inferred from homology"/>
<dbReference type="PROSITE" id="PS00893">
    <property type="entry name" value="NUDIX_BOX"/>
    <property type="match status" value="1"/>
</dbReference>
<dbReference type="CDD" id="cd18873">
    <property type="entry name" value="NUDIX_NadM_like"/>
    <property type="match status" value="1"/>
</dbReference>
<protein>
    <submittedName>
        <fullName evidence="4">NUDIX hydrolase</fullName>
    </submittedName>
</protein>
<dbReference type="EMBL" id="VORY01000002">
    <property type="protein sequence ID" value="TXD95126.1"/>
    <property type="molecule type" value="Genomic_DNA"/>
</dbReference>
<dbReference type="Proteomes" id="UP000321367">
    <property type="component" value="Unassembled WGS sequence"/>
</dbReference>
<evidence type="ECO:0000256" key="1">
    <source>
        <dbReference type="ARBA" id="ARBA00022801"/>
    </source>
</evidence>
<comment type="similarity">
    <text evidence="2">Belongs to the Nudix hydrolase family.</text>
</comment>
<dbReference type="SUPFAM" id="SSF55811">
    <property type="entry name" value="Nudix"/>
    <property type="match status" value="1"/>
</dbReference>
<feature type="domain" description="Nudix hydrolase" evidence="3">
    <location>
        <begin position="4"/>
        <end position="137"/>
    </location>
</feature>
<dbReference type="InterPro" id="IPR015797">
    <property type="entry name" value="NUDIX_hydrolase-like_dom_sf"/>
</dbReference>
<dbReference type="Pfam" id="PF00293">
    <property type="entry name" value="NUDIX"/>
    <property type="match status" value="1"/>
</dbReference>
<organism evidence="4 5">
    <name type="scientific">Gillisia hiemivivida</name>
    <dbReference type="NCBI Taxonomy" id="291190"/>
    <lineage>
        <taxon>Bacteria</taxon>
        <taxon>Pseudomonadati</taxon>
        <taxon>Bacteroidota</taxon>
        <taxon>Flavobacteriia</taxon>
        <taxon>Flavobacteriales</taxon>
        <taxon>Flavobacteriaceae</taxon>
        <taxon>Gillisia</taxon>
    </lineage>
</organism>
<comment type="caution">
    <text evidence="4">The sequence shown here is derived from an EMBL/GenBank/DDBJ whole genome shotgun (WGS) entry which is preliminary data.</text>
</comment>
<reference evidence="4 5" key="1">
    <citation type="submission" date="2019-08" db="EMBL/GenBank/DDBJ databases">
        <title>Genome sequence of Gillisia hiemivivida IC154 (type strain).</title>
        <authorList>
            <person name="Bowman J.P."/>
        </authorList>
    </citation>
    <scope>NUCLEOTIDE SEQUENCE [LARGE SCALE GENOMIC DNA]</scope>
    <source>
        <strain evidence="4 5">IC154</strain>
    </source>
</reference>
<dbReference type="PANTHER" id="PTHR43736:SF1">
    <property type="entry name" value="DIHYDRONEOPTERIN TRIPHOSPHATE DIPHOSPHATASE"/>
    <property type="match status" value="1"/>
</dbReference>
<evidence type="ECO:0000313" key="5">
    <source>
        <dbReference type="Proteomes" id="UP000321367"/>
    </source>
</evidence>
<dbReference type="GO" id="GO:0016787">
    <property type="term" value="F:hydrolase activity"/>
    <property type="evidence" value="ECO:0007669"/>
    <property type="project" value="UniProtKB-KW"/>
</dbReference>
<dbReference type="Gene3D" id="3.90.79.10">
    <property type="entry name" value="Nucleoside Triphosphate Pyrophosphohydrolase"/>
    <property type="match status" value="1"/>
</dbReference>
<evidence type="ECO:0000313" key="4">
    <source>
        <dbReference type="EMBL" id="TXD95126.1"/>
    </source>
</evidence>
<dbReference type="InterPro" id="IPR020476">
    <property type="entry name" value="Nudix_hydrolase"/>
</dbReference>
<dbReference type="PANTHER" id="PTHR43736">
    <property type="entry name" value="ADP-RIBOSE PYROPHOSPHATASE"/>
    <property type="match status" value="1"/>
</dbReference>
<gene>
    <name evidence="4" type="ORF">ES724_02955</name>
</gene>
<dbReference type="InterPro" id="IPR020084">
    <property type="entry name" value="NUDIX_hydrolase_CS"/>
</dbReference>
<dbReference type="PROSITE" id="PS51462">
    <property type="entry name" value="NUDIX"/>
    <property type="match status" value="1"/>
</dbReference>
<dbReference type="AlphaFoldDB" id="A0A5C6ZYC6"/>
<dbReference type="RefSeq" id="WP_146929363.1">
    <property type="nucleotide sequence ID" value="NZ_CBCSHZ010000001.1"/>
</dbReference>
<dbReference type="InterPro" id="IPR000086">
    <property type="entry name" value="NUDIX_hydrolase_dom"/>
</dbReference>
<name>A0A5C6ZYC6_9FLAO</name>
<sequence>MRQEIAITVDTVILKDLLSSARILLIKRKNDPFKNSWALPGGFLEETENLKEGAKRELLEETGLEVEVLNQLKTYGDLNRDPRGRTISIAFIGKLNKEVKIKAGDDAKEADWFSLDELPELAFDHSKIIEDAKKYLQDYNL</sequence>
<dbReference type="OrthoDB" id="9786141at2"/>
<evidence type="ECO:0000256" key="2">
    <source>
        <dbReference type="RuleBase" id="RU003476"/>
    </source>
</evidence>